<keyword evidence="5 8" id="KW-0804">Transcription</keyword>
<keyword evidence="10" id="KW-1185">Reference proteome</keyword>
<evidence type="ECO:0000256" key="1">
    <source>
        <dbReference type="ARBA" id="ARBA00004123"/>
    </source>
</evidence>
<dbReference type="Proteomes" id="UP000799291">
    <property type="component" value="Unassembled WGS sequence"/>
</dbReference>
<dbReference type="GO" id="GO:0016592">
    <property type="term" value="C:mediator complex"/>
    <property type="evidence" value="ECO:0007669"/>
    <property type="project" value="InterPro"/>
</dbReference>
<keyword evidence="6 8" id="KW-0539">Nucleus</keyword>
<proteinExistence type="inferred from homology"/>
<dbReference type="PANTHER" id="PTHR13114">
    <property type="entry name" value="MEDIATOR OF RNA POLYMERASE II TRANSCRIPTION SUBUNIT 17"/>
    <property type="match status" value="1"/>
</dbReference>
<dbReference type="InterPro" id="IPR019313">
    <property type="entry name" value="Mediator_Med17"/>
</dbReference>
<sequence length="651" mass="72184">MSDAASLTTVALRPWPAPTKDALSKEDLSAQIHQLTTERGHLRGITEKALQEEIDAGKSVPEDVMEGAETEPKKDAPAADERLKDIHRVRNEMHTKIEWAYFAAGNALNLVSLLLSRDPAKALDSGYTQMFREMNVPRGSFGIDRTVRIDDTQREEDSAKRRELVTKGSRMEALDWATDSLLQAATELETGIRKETKYWEEVLSISEKGWSLQRTRREARNAPFAVRYGLPEASNHFKARGLAPLRMNKDGGIILDSTLSLKPKTMRIRISENDKIVGTSHLPSQGGLGELAIEQSIQLARDSLFEEELFHEISMESRNLLAYGIELRNSVLHITTPALGGQSSHRKVLIDCASRDDNTLAGSDQSQHRLAQSIAEGLRLLLAHEHRMRLYRRSQVPPPLTQIKRQQPGPPLLRTLLGLFSHLTAADALHSYLNTLAKTLKSAGLDVWLDTSRDASWAKLTHSLEQSPMKDLSAIDQLLTLFTRPFDGTATISLPSTSGPQPENITIATRTFIGQPTFGAEHKISLPSSIIKVLDLEPDQSRQFKFPSTDEAQAYVDWILSLDIAHSVISKEYAGRVYSTDHEPRVSILSKGSMKNLAKEDSVLVLLEKGRLTVTATANTSLMTGTAGESFTWDGTPGKATLKNKVRSWIA</sequence>
<keyword evidence="4 8" id="KW-0805">Transcription regulation</keyword>
<comment type="similarity">
    <text evidence="2 8">Belongs to the Mediator complex subunit 17 family.</text>
</comment>
<evidence type="ECO:0000256" key="5">
    <source>
        <dbReference type="ARBA" id="ARBA00023163"/>
    </source>
</evidence>
<evidence type="ECO:0000256" key="7">
    <source>
        <dbReference type="ARBA" id="ARBA00032014"/>
    </source>
</evidence>
<evidence type="ECO:0000313" key="10">
    <source>
        <dbReference type="Proteomes" id="UP000799291"/>
    </source>
</evidence>
<dbReference type="GO" id="GO:0006357">
    <property type="term" value="P:regulation of transcription by RNA polymerase II"/>
    <property type="evidence" value="ECO:0007669"/>
    <property type="project" value="InterPro"/>
</dbReference>
<comment type="subcellular location">
    <subcellularLocation>
        <location evidence="1 8">Nucleus</location>
    </subcellularLocation>
</comment>
<dbReference type="GO" id="GO:0003712">
    <property type="term" value="F:transcription coregulator activity"/>
    <property type="evidence" value="ECO:0007669"/>
    <property type="project" value="InterPro"/>
</dbReference>
<evidence type="ECO:0000256" key="4">
    <source>
        <dbReference type="ARBA" id="ARBA00023015"/>
    </source>
</evidence>
<evidence type="ECO:0000313" key="9">
    <source>
        <dbReference type="EMBL" id="KAF2687220.1"/>
    </source>
</evidence>
<dbReference type="EMBL" id="MU005575">
    <property type="protein sequence ID" value="KAF2687220.1"/>
    <property type="molecule type" value="Genomic_DNA"/>
</dbReference>
<reference evidence="9" key="1">
    <citation type="journal article" date="2020" name="Stud. Mycol.">
        <title>101 Dothideomycetes genomes: a test case for predicting lifestyles and emergence of pathogens.</title>
        <authorList>
            <person name="Haridas S."/>
            <person name="Albert R."/>
            <person name="Binder M."/>
            <person name="Bloem J."/>
            <person name="Labutti K."/>
            <person name="Salamov A."/>
            <person name="Andreopoulos B."/>
            <person name="Baker S."/>
            <person name="Barry K."/>
            <person name="Bills G."/>
            <person name="Bluhm B."/>
            <person name="Cannon C."/>
            <person name="Castanera R."/>
            <person name="Culley D."/>
            <person name="Daum C."/>
            <person name="Ezra D."/>
            <person name="Gonzalez J."/>
            <person name="Henrissat B."/>
            <person name="Kuo A."/>
            <person name="Liang C."/>
            <person name="Lipzen A."/>
            <person name="Lutzoni F."/>
            <person name="Magnuson J."/>
            <person name="Mondo S."/>
            <person name="Nolan M."/>
            <person name="Ohm R."/>
            <person name="Pangilinan J."/>
            <person name="Park H.-J."/>
            <person name="Ramirez L."/>
            <person name="Alfaro M."/>
            <person name="Sun H."/>
            <person name="Tritt A."/>
            <person name="Yoshinaga Y."/>
            <person name="Zwiers L.-H."/>
            <person name="Turgeon B."/>
            <person name="Goodwin S."/>
            <person name="Spatafora J."/>
            <person name="Crous P."/>
            <person name="Grigoriev I."/>
        </authorList>
    </citation>
    <scope>NUCLEOTIDE SEQUENCE</scope>
    <source>
        <strain evidence="9">CBS 122367</strain>
    </source>
</reference>
<dbReference type="Pfam" id="PF10156">
    <property type="entry name" value="Med17"/>
    <property type="match status" value="1"/>
</dbReference>
<evidence type="ECO:0000256" key="2">
    <source>
        <dbReference type="ARBA" id="ARBA00005635"/>
    </source>
</evidence>
<comment type="function">
    <text evidence="8">Component of the Mediator complex, a coactivator involved in the regulated transcription of nearly all RNA polymerase II-dependent genes. Mediator functions as a bridge to convey information from gene-specific regulatory proteins to the basal RNA polymerase II transcription machinery. Mediator is recruited to promoters by direct interactions with regulatory proteins and serves as a scaffold for the assembly of a functional preinitiation complex with RNA polymerase II and the general transcription factors.</text>
</comment>
<comment type="subunit">
    <text evidence="8">Component of the Mediator complex.</text>
</comment>
<keyword evidence="8" id="KW-0010">Activator</keyword>
<accession>A0A6G1JAG2</accession>
<dbReference type="OrthoDB" id="5319830at2759"/>
<dbReference type="AlphaFoldDB" id="A0A6G1JAG2"/>
<protein>
    <recommendedName>
        <fullName evidence="3 8">Mediator of RNA polymerase II transcription subunit 17</fullName>
    </recommendedName>
    <alternativeName>
        <fullName evidence="7 8">Mediator complex subunit 17</fullName>
    </alternativeName>
</protein>
<gene>
    <name evidence="8" type="primary">MED17</name>
    <name evidence="9" type="ORF">K458DRAFT_296237</name>
</gene>
<organism evidence="9 10">
    <name type="scientific">Lentithecium fluviatile CBS 122367</name>
    <dbReference type="NCBI Taxonomy" id="1168545"/>
    <lineage>
        <taxon>Eukaryota</taxon>
        <taxon>Fungi</taxon>
        <taxon>Dikarya</taxon>
        <taxon>Ascomycota</taxon>
        <taxon>Pezizomycotina</taxon>
        <taxon>Dothideomycetes</taxon>
        <taxon>Pleosporomycetidae</taxon>
        <taxon>Pleosporales</taxon>
        <taxon>Massarineae</taxon>
        <taxon>Lentitheciaceae</taxon>
        <taxon>Lentithecium</taxon>
    </lineage>
</organism>
<name>A0A6G1JAG2_9PLEO</name>
<evidence type="ECO:0000256" key="3">
    <source>
        <dbReference type="ARBA" id="ARBA00019610"/>
    </source>
</evidence>
<evidence type="ECO:0000256" key="8">
    <source>
        <dbReference type="RuleBase" id="RU364140"/>
    </source>
</evidence>
<dbReference type="GO" id="GO:0070847">
    <property type="term" value="C:core mediator complex"/>
    <property type="evidence" value="ECO:0007669"/>
    <property type="project" value="TreeGrafter"/>
</dbReference>
<evidence type="ECO:0000256" key="6">
    <source>
        <dbReference type="ARBA" id="ARBA00023242"/>
    </source>
</evidence>
<dbReference type="PANTHER" id="PTHR13114:SF7">
    <property type="entry name" value="MEDIATOR OF RNA POLYMERASE II TRANSCRIPTION SUBUNIT 17"/>
    <property type="match status" value="1"/>
</dbReference>